<dbReference type="HOGENOM" id="CLU_581431_0_0_1"/>
<evidence type="ECO:0000256" key="1">
    <source>
        <dbReference type="SAM" id="SignalP"/>
    </source>
</evidence>
<proteinExistence type="predicted"/>
<keyword evidence="1" id="KW-0732">Signal</keyword>
<sequence length="491" mass="58756">MILCLMLFIFVKKFAKNKNFDDVDTFIAYTFCNFPKEKDYDRMLFEIFEEYVMNFLSEKKINSNNCEYKKTPVQTDLKYFDEIKTVLYKEIAEYICLVFEKENIESLYLNVDSNAIKCINEDKISDFISSSKISNYQNWEAALKVFTYFFTRDNEFKNTFFIKLKVEMLDLRKTNINWINVVNHYISGFRIRFRTYSNALLHIFRNRYSKFNKTIATIDIKNDIFQDPKELLHILNNMKSSLKKNFSKKISIHFRLCKEQFVYNWLSKNLTTNKTLEIHEKLEKHFFSLLNRKLQFFKNIYKKETKDFCATLNTTLKNIDISNFEKKPIKSQKKNLFGQESEINTDLKGLKNYLYQNEAILLKESKMVSSDSSCVVNKQTKKNSNVDANIKTKIFKNSIQYAITVSLHNEYVLKHNHFDISDLNRLNNKYMPTDNQLRNKIVEFCESEKSLIYNVLIMRFFQALIEFAPNKYYMLYLNQDNMGFRILVNKK</sequence>
<keyword evidence="3" id="KW-1185">Reference proteome</keyword>
<accession>J9DB78</accession>
<evidence type="ECO:0000313" key="2">
    <source>
        <dbReference type="EMBL" id="EJW05011.1"/>
    </source>
</evidence>
<dbReference type="EMBL" id="AFBI03000011">
    <property type="protein sequence ID" value="EJW05011.1"/>
    <property type="molecule type" value="Genomic_DNA"/>
</dbReference>
<dbReference type="VEuPathDB" id="MicrosporidiaDB:EDEG_00891"/>
<dbReference type="InParanoid" id="J9DB78"/>
<reference evidence="3" key="2">
    <citation type="submission" date="2015-07" db="EMBL/GenBank/DDBJ databases">
        <title>Contrasting host-pathogen interactions and genome evolution in two generalist and specialist microsporidian pathogens of mosquitoes.</title>
        <authorList>
            <consortium name="The Broad Institute Genomics Platform"/>
            <consortium name="The Broad Institute Genome Sequencing Center for Infectious Disease"/>
            <person name="Cuomo C.A."/>
            <person name="Sanscrainte N.D."/>
            <person name="Goldberg J.M."/>
            <person name="Heiman D."/>
            <person name="Young S."/>
            <person name="Zeng Q."/>
            <person name="Becnel J.J."/>
            <person name="Birren B.W."/>
        </authorList>
    </citation>
    <scope>NUCLEOTIDE SEQUENCE [LARGE SCALE GENOMIC DNA]</scope>
    <source>
        <strain evidence="3">USNM 41457</strain>
    </source>
</reference>
<evidence type="ECO:0000313" key="3">
    <source>
        <dbReference type="Proteomes" id="UP000003163"/>
    </source>
</evidence>
<feature type="signal peptide" evidence="1">
    <location>
        <begin position="1"/>
        <end position="15"/>
    </location>
</feature>
<reference evidence="2 3" key="1">
    <citation type="submission" date="2011-08" db="EMBL/GenBank/DDBJ databases">
        <authorList>
            <person name="Liu Z.J."/>
            <person name="Shi F.L."/>
            <person name="Lu J.Q."/>
            <person name="Li M."/>
            <person name="Wang Z.L."/>
        </authorList>
    </citation>
    <scope>NUCLEOTIDE SEQUENCE [LARGE SCALE GENOMIC DNA]</scope>
    <source>
        <strain evidence="2 3">USNM 41457</strain>
    </source>
</reference>
<gene>
    <name evidence="2" type="ORF">EDEG_00891</name>
</gene>
<evidence type="ECO:0008006" key="4">
    <source>
        <dbReference type="Google" id="ProtNLM"/>
    </source>
</evidence>
<dbReference type="Proteomes" id="UP000003163">
    <property type="component" value="Unassembled WGS sequence"/>
</dbReference>
<name>J9DB78_EDHAE</name>
<comment type="caution">
    <text evidence="2">The sequence shown here is derived from an EMBL/GenBank/DDBJ whole genome shotgun (WGS) entry which is preliminary data.</text>
</comment>
<dbReference type="AlphaFoldDB" id="J9DB78"/>
<organism evidence="2 3">
    <name type="scientific">Edhazardia aedis (strain USNM 41457)</name>
    <name type="common">Microsporidian parasite</name>
    <dbReference type="NCBI Taxonomy" id="1003232"/>
    <lineage>
        <taxon>Eukaryota</taxon>
        <taxon>Fungi</taxon>
        <taxon>Fungi incertae sedis</taxon>
        <taxon>Microsporidia</taxon>
        <taxon>Edhazardia</taxon>
    </lineage>
</organism>
<protein>
    <recommendedName>
        <fullName evidence="4">RGS domain-containing protein</fullName>
    </recommendedName>
</protein>
<feature type="chain" id="PRO_5013152944" description="RGS domain-containing protein" evidence="1">
    <location>
        <begin position="16"/>
        <end position="491"/>
    </location>
</feature>